<dbReference type="PANTHER" id="PTHR38790:SF4">
    <property type="entry name" value="2EXR DOMAIN-CONTAINING PROTEIN"/>
    <property type="match status" value="1"/>
</dbReference>
<feature type="domain" description="DUF7730" evidence="1">
    <location>
        <begin position="18"/>
        <end position="135"/>
    </location>
</feature>
<sequence>METALAHPEAQVTLRNSSSSPLLRLPAELRNLTFIYAQGGMLVSFNYKRCILGEHKHRSCKCSFDAKRRPRRIFTAREAFALPSTCRQIHSETKALIYEHSVFLLSSTLCLGRGPAPAVPRHLRENITHIQIGKELCDSLTETEASELPLLRLPAELRNVIFAYVMSGWTIYILYDVVIGPFITYQSSIVFKHKCMQEPESQLRNGAAWANAFSLPRVSRQIYAETKLLLYSLSVFHFRFLATPQRWQEQLSPEFTNAIASLSSHWSLLEDLYEPGGVWSNTSSKKTAKLTALFSGLKKVVFNEGTLREMRNIYRSLL</sequence>
<evidence type="ECO:0000259" key="1">
    <source>
        <dbReference type="Pfam" id="PF24864"/>
    </source>
</evidence>
<protein>
    <recommendedName>
        <fullName evidence="1">DUF7730 domain-containing protein</fullName>
    </recommendedName>
</protein>
<proteinExistence type="predicted"/>
<evidence type="ECO:0000313" key="2">
    <source>
        <dbReference type="EMBL" id="KAF2118411.1"/>
    </source>
</evidence>
<dbReference type="Pfam" id="PF24864">
    <property type="entry name" value="DUF7730"/>
    <property type="match status" value="2"/>
</dbReference>
<evidence type="ECO:0000313" key="3">
    <source>
        <dbReference type="Proteomes" id="UP000799770"/>
    </source>
</evidence>
<reference evidence="2" key="1">
    <citation type="journal article" date="2020" name="Stud. Mycol.">
        <title>101 Dothideomycetes genomes: a test case for predicting lifestyles and emergence of pathogens.</title>
        <authorList>
            <person name="Haridas S."/>
            <person name="Albert R."/>
            <person name="Binder M."/>
            <person name="Bloem J."/>
            <person name="Labutti K."/>
            <person name="Salamov A."/>
            <person name="Andreopoulos B."/>
            <person name="Baker S."/>
            <person name="Barry K."/>
            <person name="Bills G."/>
            <person name="Bluhm B."/>
            <person name="Cannon C."/>
            <person name="Castanera R."/>
            <person name="Culley D."/>
            <person name="Daum C."/>
            <person name="Ezra D."/>
            <person name="Gonzalez J."/>
            <person name="Henrissat B."/>
            <person name="Kuo A."/>
            <person name="Liang C."/>
            <person name="Lipzen A."/>
            <person name="Lutzoni F."/>
            <person name="Magnuson J."/>
            <person name="Mondo S."/>
            <person name="Nolan M."/>
            <person name="Ohm R."/>
            <person name="Pangilinan J."/>
            <person name="Park H.-J."/>
            <person name="Ramirez L."/>
            <person name="Alfaro M."/>
            <person name="Sun H."/>
            <person name="Tritt A."/>
            <person name="Yoshinaga Y."/>
            <person name="Zwiers L.-H."/>
            <person name="Turgeon B."/>
            <person name="Goodwin S."/>
            <person name="Spatafora J."/>
            <person name="Crous P."/>
            <person name="Grigoriev I."/>
        </authorList>
    </citation>
    <scope>NUCLEOTIDE SEQUENCE</scope>
    <source>
        <strain evidence="2">CBS 627.86</strain>
    </source>
</reference>
<feature type="domain" description="DUF7730" evidence="1">
    <location>
        <begin position="146"/>
        <end position="279"/>
    </location>
</feature>
<gene>
    <name evidence="2" type="ORF">BDV96DRAFT_643657</name>
</gene>
<dbReference type="PANTHER" id="PTHR38790">
    <property type="entry name" value="2EXR DOMAIN-CONTAINING PROTEIN-RELATED"/>
    <property type="match status" value="1"/>
</dbReference>
<accession>A0A6A5ZJI0</accession>
<keyword evidence="3" id="KW-1185">Reference proteome</keyword>
<dbReference type="AlphaFoldDB" id="A0A6A5ZJI0"/>
<dbReference type="InterPro" id="IPR056632">
    <property type="entry name" value="DUF7730"/>
</dbReference>
<dbReference type="EMBL" id="ML977317">
    <property type="protein sequence ID" value="KAF2118411.1"/>
    <property type="molecule type" value="Genomic_DNA"/>
</dbReference>
<organism evidence="2 3">
    <name type="scientific">Lophiotrema nucula</name>
    <dbReference type="NCBI Taxonomy" id="690887"/>
    <lineage>
        <taxon>Eukaryota</taxon>
        <taxon>Fungi</taxon>
        <taxon>Dikarya</taxon>
        <taxon>Ascomycota</taxon>
        <taxon>Pezizomycotina</taxon>
        <taxon>Dothideomycetes</taxon>
        <taxon>Pleosporomycetidae</taxon>
        <taxon>Pleosporales</taxon>
        <taxon>Lophiotremataceae</taxon>
        <taxon>Lophiotrema</taxon>
    </lineage>
</organism>
<name>A0A6A5ZJI0_9PLEO</name>
<dbReference type="Proteomes" id="UP000799770">
    <property type="component" value="Unassembled WGS sequence"/>
</dbReference>